<name>A0A382MFI4_9ZZZZ</name>
<sequence>MKTIKSMLKNNRGNSLAEFAVVIALMAVLAATGQVKFSQAGEGGKGKKSAGEIEKVVKAGMNFYNAANTDEGAGRFPGQDKWDQNVPKDGGYTSASGTNQALAEALLDIADFNSYKDATRGAKWCSVFGKSTTGNAIHPENIDPLATDDAGTKTGPTEWKEQLDVVKSPFMDGHMIYTVIAGEPGISTVMIVADLNDPSAEYTVSQP</sequence>
<dbReference type="EMBL" id="UINC01093351">
    <property type="protein sequence ID" value="SVC47714.1"/>
    <property type="molecule type" value="Genomic_DNA"/>
</dbReference>
<reference evidence="1" key="1">
    <citation type="submission" date="2018-05" db="EMBL/GenBank/DDBJ databases">
        <authorList>
            <person name="Lanie J.A."/>
            <person name="Ng W.-L."/>
            <person name="Kazmierczak K.M."/>
            <person name="Andrzejewski T.M."/>
            <person name="Davidsen T.M."/>
            <person name="Wayne K.J."/>
            <person name="Tettelin H."/>
            <person name="Glass J.I."/>
            <person name="Rusch D."/>
            <person name="Podicherti R."/>
            <person name="Tsui H.-C.T."/>
            <person name="Winkler M.E."/>
        </authorList>
    </citation>
    <scope>NUCLEOTIDE SEQUENCE</scope>
</reference>
<accession>A0A382MFI4</accession>
<evidence type="ECO:0000313" key="1">
    <source>
        <dbReference type="EMBL" id="SVC47714.1"/>
    </source>
</evidence>
<evidence type="ECO:0008006" key="2">
    <source>
        <dbReference type="Google" id="ProtNLM"/>
    </source>
</evidence>
<gene>
    <name evidence="1" type="ORF">METZ01_LOCUS300568</name>
</gene>
<proteinExistence type="predicted"/>
<dbReference type="AlphaFoldDB" id="A0A382MFI4"/>
<organism evidence="1">
    <name type="scientific">marine metagenome</name>
    <dbReference type="NCBI Taxonomy" id="408172"/>
    <lineage>
        <taxon>unclassified sequences</taxon>
        <taxon>metagenomes</taxon>
        <taxon>ecological metagenomes</taxon>
    </lineage>
</organism>
<protein>
    <recommendedName>
        <fullName evidence="2">Type II secretion system protein GspG C-terminal domain-containing protein</fullName>
    </recommendedName>
</protein>